<dbReference type="OrthoDB" id="9780903at2"/>
<dbReference type="GO" id="GO:0051213">
    <property type="term" value="F:dioxygenase activity"/>
    <property type="evidence" value="ECO:0007669"/>
    <property type="project" value="UniProtKB-KW"/>
</dbReference>
<keyword evidence="6" id="KW-0223">Dioxygenase</keyword>
<feature type="domain" description="Pirin C-terminal" evidence="5">
    <location>
        <begin position="180"/>
        <end position="277"/>
    </location>
</feature>
<dbReference type="InterPro" id="IPR012093">
    <property type="entry name" value="Pirin"/>
</dbReference>
<dbReference type="RefSeq" id="WP_046221269.1">
    <property type="nucleotide sequence ID" value="NZ_JWYV01000012.1"/>
</dbReference>
<comment type="similarity">
    <text evidence="1 3">Belongs to the pirin family.</text>
</comment>
<keyword evidence="7" id="KW-1185">Reference proteome</keyword>
<dbReference type="PIRSF" id="PIRSF006232">
    <property type="entry name" value="Pirin"/>
    <property type="match status" value="1"/>
</dbReference>
<gene>
    <name evidence="6" type="ORF">KY46_14025</name>
</gene>
<feature type="binding site" evidence="2">
    <location>
        <position position="104"/>
    </location>
    <ligand>
        <name>Fe cation</name>
        <dbReference type="ChEBI" id="CHEBI:24875"/>
    </ligand>
</feature>
<dbReference type="GO" id="GO:0046872">
    <property type="term" value="F:metal ion binding"/>
    <property type="evidence" value="ECO:0007669"/>
    <property type="project" value="UniProtKB-KW"/>
</dbReference>
<dbReference type="Pfam" id="PF02678">
    <property type="entry name" value="Pirin"/>
    <property type="match status" value="1"/>
</dbReference>
<evidence type="ECO:0000256" key="3">
    <source>
        <dbReference type="RuleBase" id="RU003457"/>
    </source>
</evidence>
<dbReference type="PANTHER" id="PTHR13903">
    <property type="entry name" value="PIRIN-RELATED"/>
    <property type="match status" value="1"/>
</dbReference>
<dbReference type="InterPro" id="IPR014710">
    <property type="entry name" value="RmlC-like_jellyroll"/>
</dbReference>
<feature type="binding site" evidence="2">
    <location>
        <position position="58"/>
    </location>
    <ligand>
        <name>Fe cation</name>
        <dbReference type="ChEBI" id="CHEBI:24875"/>
    </ligand>
</feature>
<dbReference type="InterPro" id="IPR008778">
    <property type="entry name" value="Pirin_C_dom"/>
</dbReference>
<evidence type="ECO:0000256" key="2">
    <source>
        <dbReference type="PIRSR" id="PIRSR006232-1"/>
    </source>
</evidence>
<dbReference type="PANTHER" id="PTHR13903:SF8">
    <property type="entry name" value="PIRIN"/>
    <property type="match status" value="1"/>
</dbReference>
<dbReference type="InterPro" id="IPR011051">
    <property type="entry name" value="RmlC_Cupin_sf"/>
</dbReference>
<reference evidence="6 7" key="1">
    <citation type="submission" date="2014-12" db="EMBL/GenBank/DDBJ databases">
        <title>Mercury Reductase activity and rhizosphere competence traits in the genome of root associated Photobacterium halotolerans MELD1.</title>
        <authorList>
            <person name="Mathew D.C."/>
            <person name="Huang C.-C."/>
        </authorList>
    </citation>
    <scope>NUCLEOTIDE SEQUENCE [LARGE SCALE GENOMIC DNA]</scope>
    <source>
        <strain evidence="6 7">MELD1</strain>
    </source>
</reference>
<comment type="caution">
    <text evidence="6">The sequence shown here is derived from an EMBL/GenBank/DDBJ whole genome shotgun (WGS) entry which is preliminary data.</text>
</comment>
<sequence>MAIRQIQQILRSHPSSDGDGVKIQRVHGFDNAAFSPFLMVDELKSDQAADYIGGFPPHPHRGIETLTYMLRGHFQHQDHMGNKGELKDGGAQWMSAGKGVIHSEMPIMSDGQLHGFQIWINLPASKKMLPAQYHDFQSDVITEKQLSEKNLIRVIAGDLTIDGDTLTGPLQDTGVPTTIADWRAAAGEQLNSCLNPDFQAMLYIYQGAVSIEGRHAKAGELVMLTAGEGLAITATEETGLLLLSGTPIHEPVAHYGPFVMNTMDEIEQAIRDYQTGQLTD</sequence>
<dbReference type="AlphaFoldDB" id="A0A0F5VCL3"/>
<keyword evidence="6" id="KW-0560">Oxidoreductase</keyword>
<feature type="binding site" evidence="2">
    <location>
        <position position="60"/>
    </location>
    <ligand>
        <name>Fe cation</name>
        <dbReference type="ChEBI" id="CHEBI:24875"/>
    </ligand>
</feature>
<comment type="cofactor">
    <cofactor evidence="2">
        <name>Fe cation</name>
        <dbReference type="ChEBI" id="CHEBI:24875"/>
    </cofactor>
    <text evidence="2">Binds 1 Fe cation per subunit.</text>
</comment>
<dbReference type="CDD" id="cd02909">
    <property type="entry name" value="cupin_pirin_N"/>
    <property type="match status" value="1"/>
</dbReference>
<dbReference type="Pfam" id="PF05726">
    <property type="entry name" value="Pirin_C"/>
    <property type="match status" value="1"/>
</dbReference>
<name>A0A0F5VCL3_9GAMM</name>
<evidence type="ECO:0000313" key="6">
    <source>
        <dbReference type="EMBL" id="KKC99214.1"/>
    </source>
</evidence>
<accession>A0A0F5VCL3</accession>
<dbReference type="Gene3D" id="2.60.120.10">
    <property type="entry name" value="Jelly Rolls"/>
    <property type="match status" value="2"/>
</dbReference>
<dbReference type="EMBL" id="JWYV01000012">
    <property type="protein sequence ID" value="KKC99214.1"/>
    <property type="molecule type" value="Genomic_DNA"/>
</dbReference>
<dbReference type="SUPFAM" id="SSF51182">
    <property type="entry name" value="RmlC-like cupins"/>
    <property type="match status" value="1"/>
</dbReference>
<feature type="binding site" evidence="2">
    <location>
        <position position="102"/>
    </location>
    <ligand>
        <name>Fe cation</name>
        <dbReference type="ChEBI" id="CHEBI:24875"/>
    </ligand>
</feature>
<evidence type="ECO:0000256" key="1">
    <source>
        <dbReference type="ARBA" id="ARBA00008416"/>
    </source>
</evidence>
<keyword evidence="2" id="KW-0408">Iron</keyword>
<dbReference type="Proteomes" id="UP000033633">
    <property type="component" value="Unassembled WGS sequence"/>
</dbReference>
<protein>
    <submittedName>
        <fullName evidence="6">Quercetin 2,3-dioxygenase</fullName>
    </submittedName>
</protein>
<evidence type="ECO:0000313" key="7">
    <source>
        <dbReference type="Proteomes" id="UP000033633"/>
    </source>
</evidence>
<feature type="domain" description="Pirin N-terminal" evidence="4">
    <location>
        <begin position="31"/>
        <end position="120"/>
    </location>
</feature>
<proteinExistence type="inferred from homology"/>
<keyword evidence="2" id="KW-0479">Metal-binding</keyword>
<dbReference type="InterPro" id="IPR003829">
    <property type="entry name" value="Pirin_N_dom"/>
</dbReference>
<evidence type="ECO:0000259" key="4">
    <source>
        <dbReference type="Pfam" id="PF02678"/>
    </source>
</evidence>
<organism evidence="6 7">
    <name type="scientific">Photobacterium halotolerans</name>
    <dbReference type="NCBI Taxonomy" id="265726"/>
    <lineage>
        <taxon>Bacteria</taxon>
        <taxon>Pseudomonadati</taxon>
        <taxon>Pseudomonadota</taxon>
        <taxon>Gammaproteobacteria</taxon>
        <taxon>Vibrionales</taxon>
        <taxon>Vibrionaceae</taxon>
        <taxon>Photobacterium</taxon>
    </lineage>
</organism>
<evidence type="ECO:0000259" key="5">
    <source>
        <dbReference type="Pfam" id="PF05726"/>
    </source>
</evidence>
<dbReference type="CDD" id="cd02247">
    <property type="entry name" value="cupin_pirin_C"/>
    <property type="match status" value="1"/>
</dbReference>
<dbReference type="PATRIC" id="fig|265726.11.peg.1045"/>